<name>A0A833VTK5_9POAL</name>
<dbReference type="OrthoDB" id="435754at2759"/>
<keyword evidence="3" id="KW-0732">Signal</keyword>
<dbReference type="Gene3D" id="3.90.730.10">
    <property type="entry name" value="Ribonuclease T2-like"/>
    <property type="match status" value="1"/>
</dbReference>
<comment type="similarity">
    <text evidence="1 2">Belongs to the RNase T2 family.</text>
</comment>
<dbReference type="AlphaFoldDB" id="A0A833VTK5"/>
<dbReference type="EMBL" id="SWLB01000001">
    <property type="protein sequence ID" value="KAF3341790.1"/>
    <property type="molecule type" value="Genomic_DNA"/>
</dbReference>
<dbReference type="SUPFAM" id="SSF55895">
    <property type="entry name" value="Ribonuclease Rh-like"/>
    <property type="match status" value="1"/>
</dbReference>
<dbReference type="Proteomes" id="UP000623129">
    <property type="component" value="Unassembled WGS sequence"/>
</dbReference>
<dbReference type="PANTHER" id="PTHR11240:SF57">
    <property type="entry name" value="OS09G0538000 PROTEIN"/>
    <property type="match status" value="1"/>
</dbReference>
<feature type="chain" id="PRO_5032786123" evidence="3">
    <location>
        <begin position="25"/>
        <end position="260"/>
    </location>
</feature>
<evidence type="ECO:0000256" key="1">
    <source>
        <dbReference type="ARBA" id="ARBA00007469"/>
    </source>
</evidence>
<sequence>MATLKPSLLLCMLAFLCISPFVPAQGAVESDFFYLNLLWPGSYCNSAFWKTCCMPITGEPALDFFVESMETYDSYSGNVVTNCNSTCNFYVNQLRNFITDMYSYWPDVKCPSNDGQTMWKSTFCKYGPCSNLTQAEYFQRALNLRKDLDLRILLATKGIVPSKTAMYYLEDIESALRAKLSFSFVVECNRNLQWFAESQLLRIKICISANGKNIISCPINKNTNCDSKVKFPLFTYGMLGHDAIDQSNPIKMPFERDQVI</sequence>
<gene>
    <name evidence="4" type="ORF">FCM35_KLT00428</name>
</gene>
<reference evidence="4" key="1">
    <citation type="submission" date="2020-01" db="EMBL/GenBank/DDBJ databases">
        <title>Genome sequence of Kobresia littledalei, the first chromosome-level genome in the family Cyperaceae.</title>
        <authorList>
            <person name="Qu G."/>
        </authorList>
    </citation>
    <scope>NUCLEOTIDE SEQUENCE</scope>
    <source>
        <strain evidence="4">C.B.Clarke</strain>
        <tissue evidence="4">Leaf</tissue>
    </source>
</reference>
<evidence type="ECO:0000256" key="2">
    <source>
        <dbReference type="RuleBase" id="RU004328"/>
    </source>
</evidence>
<dbReference type="Pfam" id="PF00445">
    <property type="entry name" value="Ribonuclease_T2"/>
    <property type="match status" value="1"/>
</dbReference>
<organism evidence="4 5">
    <name type="scientific">Carex littledalei</name>
    <dbReference type="NCBI Taxonomy" id="544730"/>
    <lineage>
        <taxon>Eukaryota</taxon>
        <taxon>Viridiplantae</taxon>
        <taxon>Streptophyta</taxon>
        <taxon>Embryophyta</taxon>
        <taxon>Tracheophyta</taxon>
        <taxon>Spermatophyta</taxon>
        <taxon>Magnoliopsida</taxon>
        <taxon>Liliopsida</taxon>
        <taxon>Poales</taxon>
        <taxon>Cyperaceae</taxon>
        <taxon>Cyperoideae</taxon>
        <taxon>Cariceae</taxon>
        <taxon>Carex</taxon>
        <taxon>Carex subgen. Euthyceras</taxon>
    </lineage>
</organism>
<dbReference type="GO" id="GO:0033897">
    <property type="term" value="F:ribonuclease T2 activity"/>
    <property type="evidence" value="ECO:0007669"/>
    <property type="project" value="InterPro"/>
</dbReference>
<dbReference type="PANTHER" id="PTHR11240">
    <property type="entry name" value="RIBONUCLEASE T2"/>
    <property type="match status" value="1"/>
</dbReference>
<protein>
    <submittedName>
        <fullName evidence="4">Ribonuclease 3-like protein</fullName>
    </submittedName>
</protein>
<comment type="caution">
    <text evidence="4">The sequence shown here is derived from an EMBL/GenBank/DDBJ whole genome shotgun (WGS) entry which is preliminary data.</text>
</comment>
<evidence type="ECO:0000313" key="5">
    <source>
        <dbReference type="Proteomes" id="UP000623129"/>
    </source>
</evidence>
<dbReference type="GO" id="GO:0005576">
    <property type="term" value="C:extracellular region"/>
    <property type="evidence" value="ECO:0007669"/>
    <property type="project" value="TreeGrafter"/>
</dbReference>
<evidence type="ECO:0000256" key="3">
    <source>
        <dbReference type="SAM" id="SignalP"/>
    </source>
</evidence>
<proteinExistence type="inferred from homology"/>
<evidence type="ECO:0000313" key="4">
    <source>
        <dbReference type="EMBL" id="KAF3341790.1"/>
    </source>
</evidence>
<dbReference type="InterPro" id="IPR036430">
    <property type="entry name" value="RNase_T2-like_sf"/>
</dbReference>
<dbReference type="GO" id="GO:0006401">
    <property type="term" value="P:RNA catabolic process"/>
    <property type="evidence" value="ECO:0007669"/>
    <property type="project" value="TreeGrafter"/>
</dbReference>
<keyword evidence="5" id="KW-1185">Reference proteome</keyword>
<accession>A0A833VTK5</accession>
<dbReference type="GO" id="GO:0003723">
    <property type="term" value="F:RNA binding"/>
    <property type="evidence" value="ECO:0007669"/>
    <property type="project" value="InterPro"/>
</dbReference>
<feature type="signal peptide" evidence="3">
    <location>
        <begin position="1"/>
        <end position="24"/>
    </location>
</feature>
<dbReference type="InterPro" id="IPR001568">
    <property type="entry name" value="RNase_T2-like"/>
</dbReference>